<reference evidence="3" key="1">
    <citation type="submission" date="2016-01" db="EMBL/GenBank/DDBJ databases">
        <authorList>
            <person name="Peeters C."/>
        </authorList>
    </citation>
    <scope>NUCLEOTIDE SEQUENCE [LARGE SCALE GENOMIC DNA]</scope>
    <source>
        <strain evidence="3">LMG 22940</strain>
    </source>
</reference>
<keyword evidence="4" id="KW-1185">Reference proteome</keyword>
<gene>
    <name evidence="3" type="ORF">AWB68_06342</name>
</gene>
<dbReference type="Proteomes" id="UP000054770">
    <property type="component" value="Unassembled WGS sequence"/>
</dbReference>
<accession>A0A158KLX8</accession>
<evidence type="ECO:0000313" key="3">
    <source>
        <dbReference type="EMBL" id="SAL81995.1"/>
    </source>
</evidence>
<comment type="caution">
    <text evidence="3">The sequence shown here is derived from an EMBL/GenBank/DDBJ whole genome shotgun (WGS) entry which is preliminary data.</text>
</comment>
<feature type="signal peptide" evidence="2">
    <location>
        <begin position="1"/>
        <end position="23"/>
    </location>
</feature>
<feature type="compositionally biased region" description="Low complexity" evidence="1">
    <location>
        <begin position="31"/>
        <end position="52"/>
    </location>
</feature>
<evidence type="ECO:0000256" key="1">
    <source>
        <dbReference type="SAM" id="MobiDB-lite"/>
    </source>
</evidence>
<name>A0A158KLX8_9BURK</name>
<protein>
    <recommendedName>
        <fullName evidence="5">Lipoprotein</fullName>
    </recommendedName>
</protein>
<feature type="region of interest" description="Disordered" evidence="1">
    <location>
        <begin position="30"/>
        <end position="72"/>
    </location>
</feature>
<sequence length="90" mass="8818">MNPKLIAVPAAILLVAVSGTAHAQATLPNWSADPATAQQPAPSAAPVANSAPITDQSSYGGTPMSTGRSGGRIGGTPCVVGLSCDIYQGS</sequence>
<evidence type="ECO:0000256" key="2">
    <source>
        <dbReference type="SAM" id="SignalP"/>
    </source>
</evidence>
<feature type="compositionally biased region" description="Polar residues" evidence="1">
    <location>
        <begin position="53"/>
        <end position="64"/>
    </location>
</feature>
<evidence type="ECO:0000313" key="4">
    <source>
        <dbReference type="Proteomes" id="UP000054770"/>
    </source>
</evidence>
<dbReference type="EMBL" id="FCON02000112">
    <property type="protein sequence ID" value="SAL81995.1"/>
    <property type="molecule type" value="Genomic_DNA"/>
</dbReference>
<feature type="chain" id="PRO_5011119391" description="Lipoprotein" evidence="2">
    <location>
        <begin position="24"/>
        <end position="90"/>
    </location>
</feature>
<organism evidence="3 4">
    <name type="scientific">Caballeronia choica</name>
    <dbReference type="NCBI Taxonomy" id="326476"/>
    <lineage>
        <taxon>Bacteria</taxon>
        <taxon>Pseudomonadati</taxon>
        <taxon>Pseudomonadota</taxon>
        <taxon>Betaproteobacteria</taxon>
        <taxon>Burkholderiales</taxon>
        <taxon>Burkholderiaceae</taxon>
        <taxon>Caballeronia</taxon>
    </lineage>
</organism>
<keyword evidence="2" id="KW-0732">Signal</keyword>
<proteinExistence type="predicted"/>
<evidence type="ECO:0008006" key="5">
    <source>
        <dbReference type="Google" id="ProtNLM"/>
    </source>
</evidence>
<dbReference type="AlphaFoldDB" id="A0A158KLX8"/>